<dbReference type="PANTHER" id="PTHR45453">
    <property type="entry name" value="PHOSPHATE REGULON SENSOR PROTEIN PHOR"/>
    <property type="match status" value="1"/>
</dbReference>
<organism evidence="10 11">
    <name type="scientific">Bifidobacterium callimiconis</name>
    <dbReference type="NCBI Taxonomy" id="2306973"/>
    <lineage>
        <taxon>Bacteria</taxon>
        <taxon>Bacillati</taxon>
        <taxon>Actinomycetota</taxon>
        <taxon>Actinomycetes</taxon>
        <taxon>Bifidobacteriales</taxon>
        <taxon>Bifidobacteriaceae</taxon>
        <taxon>Bifidobacterium</taxon>
    </lineage>
</organism>
<dbReference type="PROSITE" id="PS50109">
    <property type="entry name" value="HIS_KIN"/>
    <property type="match status" value="1"/>
</dbReference>
<dbReference type="SUPFAM" id="SSF55874">
    <property type="entry name" value="ATPase domain of HSP90 chaperone/DNA topoisomerase II/histidine kinase"/>
    <property type="match status" value="1"/>
</dbReference>
<evidence type="ECO:0000256" key="8">
    <source>
        <dbReference type="SAM" id="Phobius"/>
    </source>
</evidence>
<evidence type="ECO:0000313" key="11">
    <source>
        <dbReference type="Proteomes" id="UP000288607"/>
    </source>
</evidence>
<keyword evidence="11" id="KW-1185">Reference proteome</keyword>
<dbReference type="SMART" id="SM00387">
    <property type="entry name" value="HATPase_c"/>
    <property type="match status" value="1"/>
</dbReference>
<dbReference type="GO" id="GO:0005886">
    <property type="term" value="C:plasma membrane"/>
    <property type="evidence" value="ECO:0007669"/>
    <property type="project" value="TreeGrafter"/>
</dbReference>
<feature type="domain" description="Histidine kinase" evidence="9">
    <location>
        <begin position="218"/>
        <end position="436"/>
    </location>
</feature>
<dbReference type="Proteomes" id="UP000288607">
    <property type="component" value="Unassembled WGS sequence"/>
</dbReference>
<keyword evidence="5" id="KW-0418">Kinase</keyword>
<evidence type="ECO:0000256" key="7">
    <source>
        <dbReference type="ARBA" id="ARBA00039401"/>
    </source>
</evidence>
<gene>
    <name evidence="10" type="ORF">D2E23_0939</name>
</gene>
<accession>A0A430FDW6</accession>
<dbReference type="InterPro" id="IPR036890">
    <property type="entry name" value="HATPase_C_sf"/>
</dbReference>
<evidence type="ECO:0000256" key="6">
    <source>
        <dbReference type="ARBA" id="ARBA00023012"/>
    </source>
</evidence>
<feature type="transmembrane region" description="Helical" evidence="8">
    <location>
        <begin position="6"/>
        <end position="29"/>
    </location>
</feature>
<dbReference type="EC" id="2.7.13.3" evidence="2"/>
<evidence type="ECO:0000256" key="4">
    <source>
        <dbReference type="ARBA" id="ARBA00022679"/>
    </source>
</evidence>
<keyword evidence="3" id="KW-0597">Phosphoprotein</keyword>
<keyword evidence="8" id="KW-0472">Membrane</keyword>
<dbReference type="AlphaFoldDB" id="A0A430FDW6"/>
<evidence type="ECO:0000256" key="5">
    <source>
        <dbReference type="ARBA" id="ARBA00022777"/>
    </source>
</evidence>
<dbReference type="InterPro" id="IPR050351">
    <property type="entry name" value="BphY/WalK/GraS-like"/>
</dbReference>
<evidence type="ECO:0000259" key="9">
    <source>
        <dbReference type="PROSITE" id="PS50109"/>
    </source>
</evidence>
<keyword evidence="8" id="KW-1133">Transmembrane helix</keyword>
<comment type="catalytic activity">
    <reaction evidence="1">
        <text>ATP + protein L-histidine = ADP + protein N-phospho-L-histidine.</text>
        <dbReference type="EC" id="2.7.13.3"/>
    </reaction>
</comment>
<dbReference type="Pfam" id="PF02518">
    <property type="entry name" value="HATPase_c"/>
    <property type="match status" value="1"/>
</dbReference>
<reference evidence="10 11" key="1">
    <citation type="submission" date="2018-09" db="EMBL/GenBank/DDBJ databases">
        <title>Characterization of the phylogenetic diversity of five novel species belonging to the genus Bifidobacterium.</title>
        <authorList>
            <person name="Lugli G.A."/>
            <person name="Duranti S."/>
            <person name="Milani C."/>
        </authorList>
    </citation>
    <scope>NUCLEOTIDE SEQUENCE [LARGE SCALE GENOMIC DNA]</scope>
    <source>
        <strain evidence="10 11">2028B</strain>
    </source>
</reference>
<dbReference type="Gene3D" id="3.30.565.10">
    <property type="entry name" value="Histidine kinase-like ATPase, C-terminal domain"/>
    <property type="match status" value="1"/>
</dbReference>
<protein>
    <recommendedName>
        <fullName evidence="7">Sensor-like histidine kinase SenX3</fullName>
        <ecNumber evidence="2">2.7.13.3</ecNumber>
    </recommendedName>
</protein>
<dbReference type="GO" id="GO:0016036">
    <property type="term" value="P:cellular response to phosphate starvation"/>
    <property type="evidence" value="ECO:0007669"/>
    <property type="project" value="TreeGrafter"/>
</dbReference>
<evidence type="ECO:0000256" key="2">
    <source>
        <dbReference type="ARBA" id="ARBA00012438"/>
    </source>
</evidence>
<sequence length="436" mass="48237">MTTQNAQIVSMVIFVIFCVMLLIAIVALISKLYNWAYPFLSQYINTDAIAHWRASIGFRRSRKRNDDDDDDDDELDFETVRMLSVIPGLTVVVDENDEVLQASTDTYRLGIVNDECLVNDHILQAVHSVRESGGKRSCELVTQTPDRFASEYRFGDDGVDGAASVQQQVTGDGMVVFTRPNWLKVTVGQISETKTLVIINDVSEEHRFAQVREDFVANVTEQLLKPTRALETLGEDLEEDDVDVSQILVEASRVRNYASHLSHLVDDLLLLIKAQSKVVPNQDNLVNLLDQVRTAADCMAPLARTSNVRVIVNGADDIMVHAESEQLQGALGKLIENAIEYSPEHKAVGIAVSRAKDGKHALVRVVDQGCGIPREEQPRIFERFYRGSNQSSRTGDGVGLGLAIVKHVALTHHGSVSVWSAPRQGSTFTFSLPLAD</sequence>
<dbReference type="PRINTS" id="PR00344">
    <property type="entry name" value="BCTRLSENSOR"/>
</dbReference>
<dbReference type="GO" id="GO:0004721">
    <property type="term" value="F:phosphoprotein phosphatase activity"/>
    <property type="evidence" value="ECO:0007669"/>
    <property type="project" value="TreeGrafter"/>
</dbReference>
<dbReference type="FunFam" id="3.30.565.10:FF:000006">
    <property type="entry name" value="Sensor histidine kinase WalK"/>
    <property type="match status" value="1"/>
</dbReference>
<dbReference type="PANTHER" id="PTHR45453:SF1">
    <property type="entry name" value="PHOSPHATE REGULON SENSOR PROTEIN PHOR"/>
    <property type="match status" value="1"/>
</dbReference>
<evidence type="ECO:0000256" key="1">
    <source>
        <dbReference type="ARBA" id="ARBA00000085"/>
    </source>
</evidence>
<dbReference type="EMBL" id="QXGJ01000004">
    <property type="protein sequence ID" value="RSX51094.1"/>
    <property type="molecule type" value="Genomic_DNA"/>
</dbReference>
<dbReference type="GO" id="GO:0000155">
    <property type="term" value="F:phosphorelay sensor kinase activity"/>
    <property type="evidence" value="ECO:0007669"/>
    <property type="project" value="TreeGrafter"/>
</dbReference>
<dbReference type="InterPro" id="IPR003594">
    <property type="entry name" value="HATPase_dom"/>
</dbReference>
<dbReference type="InterPro" id="IPR004358">
    <property type="entry name" value="Sig_transdc_His_kin-like_C"/>
</dbReference>
<keyword evidence="8" id="KW-0812">Transmembrane</keyword>
<comment type="caution">
    <text evidence="10">The sequence shown here is derived from an EMBL/GenBank/DDBJ whole genome shotgun (WGS) entry which is preliminary data.</text>
</comment>
<evidence type="ECO:0000256" key="3">
    <source>
        <dbReference type="ARBA" id="ARBA00022553"/>
    </source>
</evidence>
<dbReference type="RefSeq" id="WP_241227217.1">
    <property type="nucleotide sequence ID" value="NZ_QXGJ01000004.1"/>
</dbReference>
<proteinExistence type="predicted"/>
<dbReference type="CDD" id="cd00075">
    <property type="entry name" value="HATPase"/>
    <property type="match status" value="1"/>
</dbReference>
<keyword evidence="4" id="KW-0808">Transferase</keyword>
<dbReference type="InterPro" id="IPR005467">
    <property type="entry name" value="His_kinase_dom"/>
</dbReference>
<name>A0A430FDW6_9BIFI</name>
<keyword evidence="6" id="KW-0902">Two-component regulatory system</keyword>
<evidence type="ECO:0000313" key="10">
    <source>
        <dbReference type="EMBL" id="RSX51094.1"/>
    </source>
</evidence>